<dbReference type="InterPro" id="IPR000847">
    <property type="entry name" value="LysR_HTH_N"/>
</dbReference>
<dbReference type="CDD" id="cd05466">
    <property type="entry name" value="PBP2_LTTR_substrate"/>
    <property type="match status" value="1"/>
</dbReference>
<name>A0A920CYN9_9BACL</name>
<dbReference type="PROSITE" id="PS50931">
    <property type="entry name" value="HTH_LYSR"/>
    <property type="match status" value="1"/>
</dbReference>
<dbReference type="EMBL" id="BOSE01000003">
    <property type="protein sequence ID" value="GIP16224.1"/>
    <property type="molecule type" value="Genomic_DNA"/>
</dbReference>
<sequence length="292" mass="32961">MDTRNIQYFMAVYEHLHFTRAAEALGISQPTLSQQIRILEAEFGIPLFDRIGKKVVATEAGRLLRQYGMKMIQAELDVKNAIKELASAQRGTVRLAVLPSDLDFQLVPLFVQFNAKYPDIQLQAISTIYVQEEVLNYKVDMGIGLAGPPDPRLVQIPLRSEPYHLFVRADSELARRDSITLQELQQHALVMYPQGFLGRDLVDKVCKQEGFELTTVMETSSANSLLQLVSAGIGATIQPDSLLRQKNEYPAITSIPIKGATPVRQLQLMYYADRFISGSQQQLTKWLIDFFK</sequence>
<reference evidence="6" key="1">
    <citation type="submission" date="2021-03" db="EMBL/GenBank/DDBJ databases">
        <title>Antimicrobial resistance genes in bacteria isolated from Japanese honey, and their potential for conferring macrolide and lincosamide resistance in the American foulbrood pathogen Paenibacillus larvae.</title>
        <authorList>
            <person name="Okamoto M."/>
            <person name="Kumagai M."/>
            <person name="Kanamori H."/>
            <person name="Takamatsu D."/>
        </authorList>
    </citation>
    <scope>NUCLEOTIDE SEQUENCE</scope>
    <source>
        <strain evidence="6">J40TS1</strain>
    </source>
</reference>
<gene>
    <name evidence="6" type="ORF">J40TS1_18660</name>
</gene>
<dbReference type="PANTHER" id="PTHR30346">
    <property type="entry name" value="TRANSCRIPTIONAL DUAL REGULATOR HCAR-RELATED"/>
    <property type="match status" value="1"/>
</dbReference>
<evidence type="ECO:0000256" key="1">
    <source>
        <dbReference type="ARBA" id="ARBA00009437"/>
    </source>
</evidence>
<dbReference type="Pfam" id="PF00126">
    <property type="entry name" value="HTH_1"/>
    <property type="match status" value="1"/>
</dbReference>
<dbReference type="InterPro" id="IPR005119">
    <property type="entry name" value="LysR_subst-bd"/>
</dbReference>
<feature type="domain" description="HTH lysR-type" evidence="5">
    <location>
        <begin position="1"/>
        <end position="58"/>
    </location>
</feature>
<dbReference type="FunFam" id="1.10.10.10:FF:000001">
    <property type="entry name" value="LysR family transcriptional regulator"/>
    <property type="match status" value="1"/>
</dbReference>
<keyword evidence="2" id="KW-0805">Transcription regulation</keyword>
<dbReference type="PRINTS" id="PR00039">
    <property type="entry name" value="HTHLYSR"/>
</dbReference>
<dbReference type="Proteomes" id="UP000683139">
    <property type="component" value="Unassembled WGS sequence"/>
</dbReference>
<protein>
    <submittedName>
        <fullName evidence="6">LysR family transcriptional regulator</fullName>
    </submittedName>
</protein>
<dbReference type="RefSeq" id="WP_213514500.1">
    <property type="nucleotide sequence ID" value="NZ_BOSE01000003.1"/>
</dbReference>
<dbReference type="SUPFAM" id="SSF46785">
    <property type="entry name" value="Winged helix' DNA-binding domain"/>
    <property type="match status" value="1"/>
</dbReference>
<dbReference type="GO" id="GO:0032993">
    <property type="term" value="C:protein-DNA complex"/>
    <property type="evidence" value="ECO:0007669"/>
    <property type="project" value="TreeGrafter"/>
</dbReference>
<evidence type="ECO:0000259" key="5">
    <source>
        <dbReference type="PROSITE" id="PS50931"/>
    </source>
</evidence>
<evidence type="ECO:0000256" key="4">
    <source>
        <dbReference type="ARBA" id="ARBA00023163"/>
    </source>
</evidence>
<evidence type="ECO:0000313" key="6">
    <source>
        <dbReference type="EMBL" id="GIP16224.1"/>
    </source>
</evidence>
<dbReference type="GO" id="GO:0003700">
    <property type="term" value="F:DNA-binding transcription factor activity"/>
    <property type="evidence" value="ECO:0007669"/>
    <property type="project" value="InterPro"/>
</dbReference>
<dbReference type="PANTHER" id="PTHR30346:SF31">
    <property type="entry name" value="LYSR SUBSTRATE-BINDING"/>
    <property type="match status" value="1"/>
</dbReference>
<keyword evidence="4" id="KW-0804">Transcription</keyword>
<comment type="caution">
    <text evidence="6">The sequence shown here is derived from an EMBL/GenBank/DDBJ whole genome shotgun (WGS) entry which is preliminary data.</text>
</comment>
<dbReference type="InterPro" id="IPR036390">
    <property type="entry name" value="WH_DNA-bd_sf"/>
</dbReference>
<dbReference type="SUPFAM" id="SSF53850">
    <property type="entry name" value="Periplasmic binding protein-like II"/>
    <property type="match status" value="1"/>
</dbReference>
<dbReference type="Gene3D" id="1.10.10.10">
    <property type="entry name" value="Winged helix-like DNA-binding domain superfamily/Winged helix DNA-binding domain"/>
    <property type="match status" value="1"/>
</dbReference>
<accession>A0A920CYN9</accession>
<dbReference type="Gene3D" id="3.40.190.290">
    <property type="match status" value="1"/>
</dbReference>
<evidence type="ECO:0000313" key="7">
    <source>
        <dbReference type="Proteomes" id="UP000683139"/>
    </source>
</evidence>
<evidence type="ECO:0000256" key="3">
    <source>
        <dbReference type="ARBA" id="ARBA00023125"/>
    </source>
</evidence>
<keyword evidence="7" id="KW-1185">Reference proteome</keyword>
<keyword evidence="3" id="KW-0238">DNA-binding</keyword>
<dbReference type="AlphaFoldDB" id="A0A920CYN9"/>
<organism evidence="6 7">
    <name type="scientific">Paenibacillus montaniterrae</name>
    <dbReference type="NCBI Taxonomy" id="429341"/>
    <lineage>
        <taxon>Bacteria</taxon>
        <taxon>Bacillati</taxon>
        <taxon>Bacillota</taxon>
        <taxon>Bacilli</taxon>
        <taxon>Bacillales</taxon>
        <taxon>Paenibacillaceae</taxon>
        <taxon>Paenibacillus</taxon>
    </lineage>
</organism>
<dbReference type="InterPro" id="IPR036388">
    <property type="entry name" value="WH-like_DNA-bd_sf"/>
</dbReference>
<comment type="similarity">
    <text evidence="1">Belongs to the LysR transcriptional regulatory family.</text>
</comment>
<dbReference type="Pfam" id="PF03466">
    <property type="entry name" value="LysR_substrate"/>
    <property type="match status" value="1"/>
</dbReference>
<dbReference type="GO" id="GO:0003677">
    <property type="term" value="F:DNA binding"/>
    <property type="evidence" value="ECO:0007669"/>
    <property type="project" value="UniProtKB-KW"/>
</dbReference>
<proteinExistence type="inferred from homology"/>
<evidence type="ECO:0000256" key="2">
    <source>
        <dbReference type="ARBA" id="ARBA00023015"/>
    </source>
</evidence>